<dbReference type="RefSeq" id="WP_222141445.1">
    <property type="nucleotide sequence ID" value="NZ_JAILYJ010000019.1"/>
</dbReference>
<dbReference type="Gene3D" id="3.40.50.2020">
    <property type="match status" value="1"/>
</dbReference>
<dbReference type="InterPro" id="IPR000836">
    <property type="entry name" value="PRTase_dom"/>
</dbReference>
<dbReference type="InterPro" id="IPR029057">
    <property type="entry name" value="PRTase-like"/>
</dbReference>
<evidence type="ECO:0000256" key="1">
    <source>
        <dbReference type="ARBA" id="ARBA00008007"/>
    </source>
</evidence>
<dbReference type="Proteomes" id="UP000733858">
    <property type="component" value="Unassembled WGS sequence"/>
</dbReference>
<evidence type="ECO:0000313" key="2">
    <source>
        <dbReference type="EMBL" id="MBY4632664.1"/>
    </source>
</evidence>
<dbReference type="PANTHER" id="PTHR47505:SF1">
    <property type="entry name" value="DNA UTILIZATION PROTEIN YHGH"/>
    <property type="match status" value="1"/>
</dbReference>
<sequence length="196" mass="21488">MQVQLRQLKGSWTLGYALHKHTLSSVYVGDDQYGHPQFDTTRSEPGDALFKLKYRGDWGQAPLIAEQIRVSLLPLFPAIGLIVPVPASTMRQRQPVEEIATDLGKAANIPVFKTIVVKAAAPEGAAQLKNLNTREEKDAALAGRFSIHPAITNQGKWNALVVDDLFDTGASMDAVCKILKTYDKISNVYAAAVTWK</sequence>
<name>A0ABS7M6B7_9HYPH</name>
<dbReference type="PANTHER" id="PTHR47505">
    <property type="entry name" value="DNA UTILIZATION PROTEIN YHGH"/>
    <property type="match status" value="1"/>
</dbReference>
<dbReference type="InterPro" id="IPR051910">
    <property type="entry name" value="ComF/GntX_DNA_util-trans"/>
</dbReference>
<dbReference type="CDD" id="cd06223">
    <property type="entry name" value="PRTases_typeI"/>
    <property type="match status" value="1"/>
</dbReference>
<dbReference type="SUPFAM" id="SSF53271">
    <property type="entry name" value="PRTase-like"/>
    <property type="match status" value="1"/>
</dbReference>
<gene>
    <name evidence="2" type="ORF">K6M89_25625</name>
</gene>
<reference evidence="2 3" key="1">
    <citation type="submission" date="2021-08" db="EMBL/GenBank/DDBJ databases">
        <title>Rhizobium croatiense sp. nov. and Rhizobium redzepovicii sp. nov., two new species isolated from nodules of Phaseolus vulgaris in Croatia.</title>
        <authorList>
            <person name="Rajnovic I."/>
            <person name="Ramirez-Bahena M.H."/>
            <person name="Kajic S."/>
            <person name="Igual M.J."/>
            <person name="Peix A."/>
            <person name="Velazquez E."/>
            <person name="Sikora S."/>
        </authorList>
    </citation>
    <scope>NUCLEOTIDE SEQUENCE [LARGE SCALE GENOMIC DNA]</scope>
    <source>
        <strain evidence="2 3">13T</strain>
    </source>
</reference>
<accession>A0ABS7M6B7</accession>
<protein>
    <submittedName>
        <fullName evidence="2">ComF family protein</fullName>
    </submittedName>
</protein>
<dbReference type="EMBL" id="JAILYJ010000019">
    <property type="protein sequence ID" value="MBY4632664.1"/>
    <property type="molecule type" value="Genomic_DNA"/>
</dbReference>
<evidence type="ECO:0000313" key="3">
    <source>
        <dbReference type="Proteomes" id="UP000733858"/>
    </source>
</evidence>
<comment type="caution">
    <text evidence="2">The sequence shown here is derived from an EMBL/GenBank/DDBJ whole genome shotgun (WGS) entry which is preliminary data.</text>
</comment>
<comment type="similarity">
    <text evidence="1">Belongs to the ComF/GntX family.</text>
</comment>
<proteinExistence type="inferred from homology"/>
<organism evidence="2 3">
    <name type="scientific">Rhizobium croatiense</name>
    <dbReference type="NCBI Taxonomy" id="2867516"/>
    <lineage>
        <taxon>Bacteria</taxon>
        <taxon>Pseudomonadati</taxon>
        <taxon>Pseudomonadota</taxon>
        <taxon>Alphaproteobacteria</taxon>
        <taxon>Hyphomicrobiales</taxon>
        <taxon>Rhizobiaceae</taxon>
        <taxon>Rhizobium/Agrobacterium group</taxon>
        <taxon>Rhizobium</taxon>
    </lineage>
</organism>
<keyword evidence="3" id="KW-1185">Reference proteome</keyword>